<dbReference type="SMART" id="SM00450">
    <property type="entry name" value="RHOD"/>
    <property type="match status" value="1"/>
</dbReference>
<dbReference type="RefSeq" id="WP_081576662.1">
    <property type="nucleotide sequence ID" value="NZ_JAAOMP010000036.1"/>
</dbReference>
<dbReference type="Gene3D" id="3.40.250.10">
    <property type="entry name" value="Rhodanese-like domain"/>
    <property type="match status" value="1"/>
</dbReference>
<dbReference type="EMBL" id="JAAOMP010000036">
    <property type="protein sequence ID" value="MBU2759386.1"/>
    <property type="molecule type" value="Genomic_DNA"/>
</dbReference>
<sequence length="169" mass="18936">MMLKFDIQPSRKIFLFPVLFTNESYYLCDDMSTLKSLIYEAHEAIHGMMPNELHHLILCKAIIVIDVREADELSHGSIPGAIAIPRGIIEMAADLKFIGHHKLLASARQMKICCICDCPSAGRSSLAALALKEMKFVDVSYLKGGIPLWVADGYNLNKIQTDIFSVKRR</sequence>
<dbReference type="InterPro" id="IPR001763">
    <property type="entry name" value="Rhodanese-like_dom"/>
</dbReference>
<reference evidence="2 3" key="1">
    <citation type="journal article" date="2021" name="ISME J.">
        <title>Genomic evolution of the class Acidithiobacillia: deep-branching Proteobacteria living in extreme acidic conditions.</title>
        <authorList>
            <person name="Moya-Beltran A."/>
            <person name="Beard S."/>
            <person name="Rojas-Villalobos C."/>
            <person name="Issotta F."/>
            <person name="Gallardo Y."/>
            <person name="Ulloa R."/>
            <person name="Giaveno A."/>
            <person name="Degli Esposti M."/>
            <person name="Johnson D.B."/>
            <person name="Quatrini R."/>
        </authorList>
    </citation>
    <scope>NUCLEOTIDE SEQUENCE [LARGE SCALE GENOMIC DNA]</scope>
    <source>
        <strain evidence="2 3">RW2</strain>
    </source>
</reference>
<feature type="domain" description="Rhodanese" evidence="1">
    <location>
        <begin position="58"/>
        <end position="158"/>
    </location>
</feature>
<organism evidence="2 3">
    <name type="scientific">Acidithiobacillus sulfurivorans</name>
    <dbReference type="NCBI Taxonomy" id="1958756"/>
    <lineage>
        <taxon>Bacteria</taxon>
        <taxon>Pseudomonadati</taxon>
        <taxon>Pseudomonadota</taxon>
        <taxon>Acidithiobacillia</taxon>
        <taxon>Acidithiobacillales</taxon>
        <taxon>Acidithiobacillaceae</taxon>
        <taxon>Acidithiobacillus</taxon>
    </lineage>
</organism>
<protein>
    <recommendedName>
        <fullName evidence="1">Rhodanese domain-containing protein</fullName>
    </recommendedName>
</protein>
<dbReference type="InterPro" id="IPR036873">
    <property type="entry name" value="Rhodanese-like_dom_sf"/>
</dbReference>
<accession>A0ABS5ZVZ4</accession>
<evidence type="ECO:0000313" key="2">
    <source>
        <dbReference type="EMBL" id="MBU2759386.1"/>
    </source>
</evidence>
<dbReference type="PANTHER" id="PTHR44086">
    <property type="entry name" value="THIOSULFATE SULFURTRANSFERASE RDL2, MITOCHONDRIAL-RELATED"/>
    <property type="match status" value="1"/>
</dbReference>
<evidence type="ECO:0000259" key="1">
    <source>
        <dbReference type="PROSITE" id="PS50206"/>
    </source>
</evidence>
<dbReference type="SUPFAM" id="SSF52821">
    <property type="entry name" value="Rhodanese/Cell cycle control phosphatase"/>
    <property type="match status" value="1"/>
</dbReference>
<dbReference type="PROSITE" id="PS50206">
    <property type="entry name" value="RHODANESE_3"/>
    <property type="match status" value="1"/>
</dbReference>
<gene>
    <name evidence="2" type="ORF">HAP95_04260</name>
</gene>
<dbReference type="Pfam" id="PF00581">
    <property type="entry name" value="Rhodanese"/>
    <property type="match status" value="1"/>
</dbReference>
<dbReference type="Proteomes" id="UP000755654">
    <property type="component" value="Unassembled WGS sequence"/>
</dbReference>
<name>A0ABS5ZVZ4_9PROT</name>
<proteinExistence type="predicted"/>
<keyword evidence="3" id="KW-1185">Reference proteome</keyword>
<evidence type="ECO:0000313" key="3">
    <source>
        <dbReference type="Proteomes" id="UP000755654"/>
    </source>
</evidence>
<comment type="caution">
    <text evidence="2">The sequence shown here is derived from an EMBL/GenBank/DDBJ whole genome shotgun (WGS) entry which is preliminary data.</text>
</comment>
<dbReference type="PANTHER" id="PTHR44086:SF10">
    <property type="entry name" value="THIOSULFATE SULFURTRANSFERASE_RHODANESE-LIKE DOMAIN-CONTAINING PROTEIN 3"/>
    <property type="match status" value="1"/>
</dbReference>